<dbReference type="Pfam" id="PF13561">
    <property type="entry name" value="adh_short_C2"/>
    <property type="match status" value="1"/>
</dbReference>
<gene>
    <name evidence="11" type="ORF">HMPREF9451_01195</name>
</gene>
<feature type="binding site" evidence="8">
    <location>
        <begin position="166"/>
        <end position="170"/>
    </location>
    <ligand>
        <name>NADP(+)</name>
        <dbReference type="ChEBI" id="CHEBI:58349"/>
    </ligand>
</feature>
<name>K0Z8I5_9ACTN</name>
<evidence type="ECO:0000256" key="4">
    <source>
        <dbReference type="ARBA" id="ARBA00022857"/>
    </source>
</evidence>
<dbReference type="HOGENOM" id="CLU_010194_1_3_11"/>
<feature type="binding site" evidence="8">
    <location>
        <position position="101"/>
    </location>
    <ligand>
        <name>NADP(+)</name>
        <dbReference type="ChEBI" id="CHEBI:58349"/>
    </ligand>
</feature>
<dbReference type="GO" id="GO:0051287">
    <property type="term" value="F:NAD binding"/>
    <property type="evidence" value="ECO:0007669"/>
    <property type="project" value="UniProtKB-UniRule"/>
</dbReference>
<dbReference type="PROSITE" id="PS00061">
    <property type="entry name" value="ADH_SHORT"/>
    <property type="match status" value="1"/>
</dbReference>
<dbReference type="Proteomes" id="UP000006069">
    <property type="component" value="Unassembled WGS sequence"/>
</dbReference>
<dbReference type="PRINTS" id="PR00081">
    <property type="entry name" value="GDHRDH"/>
</dbReference>
<evidence type="ECO:0000256" key="8">
    <source>
        <dbReference type="PIRSR" id="PIRSR611284-2"/>
    </source>
</evidence>
<dbReference type="UniPathway" id="UPA00094"/>
<dbReference type="PANTHER" id="PTHR42879:SF2">
    <property type="entry name" value="3-OXOACYL-[ACYL-CARRIER-PROTEIN] REDUCTASE FABG"/>
    <property type="match status" value="1"/>
</dbReference>
<keyword evidence="4 8" id="KW-0521">NADP</keyword>
<comment type="caution">
    <text evidence="11">The sequence shown here is derived from an EMBL/GenBank/DDBJ whole genome shotgun (WGS) entry which is preliminary data.</text>
</comment>
<evidence type="ECO:0000259" key="10">
    <source>
        <dbReference type="SMART" id="SM00822"/>
    </source>
</evidence>
<dbReference type="EMBL" id="ADMD01000007">
    <property type="protein sequence ID" value="EJZ83675.1"/>
    <property type="molecule type" value="Genomic_DNA"/>
</dbReference>
<dbReference type="NCBIfam" id="NF005559">
    <property type="entry name" value="PRK07231.1"/>
    <property type="match status" value="1"/>
</dbReference>
<organism evidence="11 12">
    <name type="scientific">Slackia piriformis YIT 12062</name>
    <dbReference type="NCBI Taxonomy" id="742818"/>
    <lineage>
        <taxon>Bacteria</taxon>
        <taxon>Bacillati</taxon>
        <taxon>Actinomycetota</taxon>
        <taxon>Coriobacteriia</taxon>
        <taxon>Eggerthellales</taxon>
        <taxon>Eggerthellaceae</taxon>
        <taxon>Slackia</taxon>
    </lineage>
</organism>
<evidence type="ECO:0000256" key="2">
    <source>
        <dbReference type="ARBA" id="ARBA00006484"/>
    </source>
</evidence>
<sequence>MEFRMADNDLCVQGCAVVTGGARGIGKAVCESLAAAGYNVAVNHSNARSAQVAADLARDLEERFGVSARAFEADVSSFEAAVSLLEGAACALGPVRVLVNNAGITKDGLMMRMKEEDFDRVIAVNLKGTYNCSRAVIPAMVKARRGRIVNMSSVVGVFGNAGQANYAASKAGIIGLTKSLAREVASRNVTVNAIAPGFIETDMTRAMSEKAREAALSRIASKRLGQPEDVANAVAFLASDAAGYITGQVIGVDGGISL</sequence>
<keyword evidence="9" id="KW-0276">Fatty acid metabolism</keyword>
<evidence type="ECO:0000256" key="5">
    <source>
        <dbReference type="ARBA" id="ARBA00023002"/>
    </source>
</evidence>
<dbReference type="InParanoid" id="K0Z8I5"/>
<dbReference type="NCBIfam" id="TIGR01830">
    <property type="entry name" value="3oxo_ACP_reduc"/>
    <property type="match status" value="1"/>
</dbReference>
<feature type="active site" description="Proton acceptor" evidence="7">
    <location>
        <position position="166"/>
    </location>
</feature>
<comment type="similarity">
    <text evidence="2 9">Belongs to the short-chain dehydrogenases/reductases (SDR) family.</text>
</comment>
<evidence type="ECO:0000256" key="7">
    <source>
        <dbReference type="PIRSR" id="PIRSR611284-1"/>
    </source>
</evidence>
<feature type="binding site" evidence="8">
    <location>
        <position position="199"/>
    </location>
    <ligand>
        <name>NADP(+)</name>
        <dbReference type="ChEBI" id="CHEBI:58349"/>
    </ligand>
</feature>
<keyword evidence="9" id="KW-0275">Fatty acid biosynthesis</keyword>
<accession>K0Z8I5</accession>
<comment type="catalytic activity">
    <reaction evidence="6 9">
        <text>a (3R)-hydroxyacyl-[ACP] + NADP(+) = a 3-oxoacyl-[ACP] + NADPH + H(+)</text>
        <dbReference type="Rhea" id="RHEA:17397"/>
        <dbReference type="Rhea" id="RHEA-COMP:9916"/>
        <dbReference type="Rhea" id="RHEA-COMP:9945"/>
        <dbReference type="ChEBI" id="CHEBI:15378"/>
        <dbReference type="ChEBI" id="CHEBI:57783"/>
        <dbReference type="ChEBI" id="CHEBI:58349"/>
        <dbReference type="ChEBI" id="CHEBI:78776"/>
        <dbReference type="ChEBI" id="CHEBI:78827"/>
        <dbReference type="EC" id="1.1.1.100"/>
    </reaction>
</comment>
<evidence type="ECO:0000256" key="9">
    <source>
        <dbReference type="RuleBase" id="RU366074"/>
    </source>
</evidence>
<dbReference type="AlphaFoldDB" id="K0Z8I5"/>
<comment type="pathway">
    <text evidence="1 9">Lipid metabolism; fatty acid biosynthesis.</text>
</comment>
<reference evidence="11 12" key="1">
    <citation type="submission" date="2012-08" db="EMBL/GenBank/DDBJ databases">
        <title>The Genome Sequence of Slackia piriformis YIT 12062.</title>
        <authorList>
            <consortium name="The Broad Institute Genome Sequencing Platform"/>
            <person name="Earl A."/>
            <person name="Ward D."/>
            <person name="Feldgarden M."/>
            <person name="Gevers D."/>
            <person name="Morotomi M."/>
            <person name="Walker B."/>
            <person name="Young S.K."/>
            <person name="Zeng Q."/>
            <person name="Gargeya S."/>
            <person name="Fitzgerald M."/>
            <person name="Haas B."/>
            <person name="Abouelleil A."/>
            <person name="Alvarado L."/>
            <person name="Arachchi H.M."/>
            <person name="Berlin A.M."/>
            <person name="Chapman S.B."/>
            <person name="Goldberg J."/>
            <person name="Griggs A."/>
            <person name="Gujja S."/>
            <person name="Hansen M."/>
            <person name="Howarth C."/>
            <person name="Imamovic A."/>
            <person name="Larimer J."/>
            <person name="McCowen C."/>
            <person name="Montmayeur A."/>
            <person name="Murphy C."/>
            <person name="Neiman D."/>
            <person name="Pearson M."/>
            <person name="Priest M."/>
            <person name="Roberts A."/>
            <person name="Saif S."/>
            <person name="Shea T."/>
            <person name="Sisk P."/>
            <person name="Sykes S."/>
            <person name="Wortman J."/>
            <person name="Nusbaum C."/>
            <person name="Birren B."/>
        </authorList>
    </citation>
    <scope>NUCLEOTIDE SEQUENCE [LARGE SCALE GENOMIC DNA]</scope>
    <source>
        <strain evidence="11 12">YIT 12062</strain>
    </source>
</reference>
<dbReference type="GO" id="GO:0006633">
    <property type="term" value="P:fatty acid biosynthetic process"/>
    <property type="evidence" value="ECO:0007669"/>
    <property type="project" value="UniProtKB-UniPathway"/>
</dbReference>
<dbReference type="FunFam" id="3.40.50.720:FF:000115">
    <property type="entry name" value="3-oxoacyl-[acyl-carrier-protein] reductase FabG"/>
    <property type="match status" value="1"/>
</dbReference>
<dbReference type="InterPro" id="IPR036291">
    <property type="entry name" value="NAD(P)-bd_dom_sf"/>
</dbReference>
<evidence type="ECO:0000313" key="11">
    <source>
        <dbReference type="EMBL" id="EJZ83675.1"/>
    </source>
</evidence>
<dbReference type="PANTHER" id="PTHR42879">
    <property type="entry name" value="3-OXOACYL-(ACYL-CARRIER-PROTEIN) REDUCTASE"/>
    <property type="match status" value="1"/>
</dbReference>
<dbReference type="Gene3D" id="3.40.50.720">
    <property type="entry name" value="NAD(P)-binding Rossmann-like Domain"/>
    <property type="match status" value="1"/>
</dbReference>
<feature type="domain" description="Ketoreductase" evidence="10">
    <location>
        <begin position="14"/>
        <end position="197"/>
    </location>
</feature>
<dbReference type="PATRIC" id="fig|742818.3.peg.1256"/>
<keyword evidence="9" id="KW-0444">Lipid biosynthesis</keyword>
<dbReference type="FunCoup" id="K0Z8I5">
    <property type="interactions" value="77"/>
</dbReference>
<dbReference type="InterPro" id="IPR050259">
    <property type="entry name" value="SDR"/>
</dbReference>
<dbReference type="SUPFAM" id="SSF51735">
    <property type="entry name" value="NAD(P)-binding Rossmann-fold domains"/>
    <property type="match status" value="1"/>
</dbReference>
<dbReference type="NCBIfam" id="NF009466">
    <property type="entry name" value="PRK12826.1-2"/>
    <property type="match status" value="1"/>
</dbReference>
<dbReference type="InterPro" id="IPR057326">
    <property type="entry name" value="KR_dom"/>
</dbReference>
<proteinExistence type="inferred from homology"/>
<dbReference type="EC" id="1.1.1.100" evidence="3 9"/>
<keyword evidence="5 9" id="KW-0560">Oxidoreductase</keyword>
<comment type="subunit">
    <text evidence="9">Homotetramer.</text>
</comment>
<dbReference type="InterPro" id="IPR020904">
    <property type="entry name" value="Sc_DH/Rdtase_CS"/>
</dbReference>
<dbReference type="InterPro" id="IPR011284">
    <property type="entry name" value="3oxo_ACP_reduc"/>
</dbReference>
<comment type="function">
    <text evidence="9">Catalyzes the NADPH-dependent reduction of beta-ketoacyl-ACP substrates to beta-hydroxyacyl-ACP products, the first reductive step in the elongation cycle of fatty acid biosynthesis.</text>
</comment>
<dbReference type="GO" id="GO:0004316">
    <property type="term" value="F:3-oxoacyl-[acyl-carrier-protein] reductase (NADPH) activity"/>
    <property type="evidence" value="ECO:0007669"/>
    <property type="project" value="UniProtKB-UniRule"/>
</dbReference>
<dbReference type="PRINTS" id="PR00080">
    <property type="entry name" value="SDRFAMILY"/>
</dbReference>
<evidence type="ECO:0000256" key="6">
    <source>
        <dbReference type="ARBA" id="ARBA00048508"/>
    </source>
</evidence>
<dbReference type="SMART" id="SM00822">
    <property type="entry name" value="PKS_KR"/>
    <property type="match status" value="1"/>
</dbReference>
<dbReference type="CDD" id="cd05333">
    <property type="entry name" value="BKR_SDR_c"/>
    <property type="match status" value="1"/>
</dbReference>
<keyword evidence="12" id="KW-1185">Reference proteome</keyword>
<evidence type="ECO:0000256" key="1">
    <source>
        <dbReference type="ARBA" id="ARBA00005194"/>
    </source>
</evidence>
<dbReference type="eggNOG" id="COG1028">
    <property type="taxonomic scope" value="Bacteria"/>
</dbReference>
<feature type="binding site" evidence="8">
    <location>
        <begin position="20"/>
        <end position="23"/>
    </location>
    <ligand>
        <name>NADP(+)</name>
        <dbReference type="ChEBI" id="CHEBI:58349"/>
    </ligand>
</feature>
<evidence type="ECO:0000256" key="3">
    <source>
        <dbReference type="ARBA" id="ARBA00012948"/>
    </source>
</evidence>
<dbReference type="InterPro" id="IPR002347">
    <property type="entry name" value="SDR_fam"/>
</dbReference>
<protein>
    <recommendedName>
        <fullName evidence="3 9">3-oxoacyl-[acyl-carrier-protein] reductase</fullName>
        <ecNumber evidence="3 9">1.1.1.100</ecNumber>
    </recommendedName>
</protein>
<keyword evidence="9" id="KW-0443">Lipid metabolism</keyword>
<evidence type="ECO:0000313" key="12">
    <source>
        <dbReference type="Proteomes" id="UP000006069"/>
    </source>
</evidence>